<proteinExistence type="predicted"/>
<evidence type="ECO:0000313" key="2">
    <source>
        <dbReference type="EMBL" id="JAP33100.1"/>
    </source>
</evidence>
<reference evidence="2" key="1">
    <citation type="submission" date="2015-12" db="EMBL/GenBank/DDBJ databases">
        <title>Gene expression during late stages of embryo sac development: a critical building block for successful pollen-pistil interactions.</title>
        <authorList>
            <person name="Liu Y."/>
            <person name="Joly V."/>
            <person name="Sabar M."/>
            <person name="Matton D.P."/>
        </authorList>
    </citation>
    <scope>NUCLEOTIDE SEQUENCE</scope>
</reference>
<dbReference type="Gene3D" id="3.30.420.10">
    <property type="entry name" value="Ribonuclease H-like superfamily/Ribonuclease H"/>
    <property type="match status" value="1"/>
</dbReference>
<dbReference type="SUPFAM" id="SSF53098">
    <property type="entry name" value="Ribonuclease H-like"/>
    <property type="match status" value="1"/>
</dbReference>
<dbReference type="PANTHER" id="PTHR46148:SF54">
    <property type="entry name" value="RETROTRANSPOSON-LIKE PROTEIN"/>
    <property type="match status" value="1"/>
</dbReference>
<sequence length="194" mass="22759">MSTTYYPQTDGQSEDLNKCIEQYMRCFVSESPHEWVPMLPWAEFRYNTTFYSFAEVTPLQALYGREPPTISRYVSGSAGDDLIEKYMLKRDDVLVLLKNNLSKAQTCMKLYVDARRTDLQLEVGDWAFVKLKPYRQLSLRLHHHHKLRRKYFGPYQVLKRIGYVAYKLDLPADAQIHLVFHISMLKKCVGTPVK</sequence>
<dbReference type="InterPro" id="IPR036397">
    <property type="entry name" value="RNaseH_sf"/>
</dbReference>
<dbReference type="InterPro" id="IPR056924">
    <property type="entry name" value="SH3_Tf2-1"/>
</dbReference>
<dbReference type="InterPro" id="IPR012337">
    <property type="entry name" value="RNaseH-like_sf"/>
</dbReference>
<accession>A0A0V0IKE6</accession>
<dbReference type="AlphaFoldDB" id="A0A0V0IKE6"/>
<dbReference type="Pfam" id="PF24626">
    <property type="entry name" value="SH3_Tf2-1"/>
    <property type="match status" value="1"/>
</dbReference>
<dbReference type="GO" id="GO:0003676">
    <property type="term" value="F:nucleic acid binding"/>
    <property type="evidence" value="ECO:0007669"/>
    <property type="project" value="InterPro"/>
</dbReference>
<dbReference type="PANTHER" id="PTHR46148">
    <property type="entry name" value="CHROMO DOMAIN-CONTAINING PROTEIN"/>
    <property type="match status" value="1"/>
</dbReference>
<name>A0A0V0IKE6_SOLCH</name>
<organism evidence="2">
    <name type="scientific">Solanum chacoense</name>
    <name type="common">Chaco potato</name>
    <dbReference type="NCBI Taxonomy" id="4108"/>
    <lineage>
        <taxon>Eukaryota</taxon>
        <taxon>Viridiplantae</taxon>
        <taxon>Streptophyta</taxon>
        <taxon>Embryophyta</taxon>
        <taxon>Tracheophyta</taxon>
        <taxon>Spermatophyta</taxon>
        <taxon>Magnoliopsida</taxon>
        <taxon>eudicotyledons</taxon>
        <taxon>Gunneridae</taxon>
        <taxon>Pentapetalae</taxon>
        <taxon>asterids</taxon>
        <taxon>lamiids</taxon>
        <taxon>Solanales</taxon>
        <taxon>Solanaceae</taxon>
        <taxon>Solanoideae</taxon>
        <taxon>Solaneae</taxon>
        <taxon>Solanum</taxon>
    </lineage>
</organism>
<dbReference type="EMBL" id="GEDG01002313">
    <property type="protein sequence ID" value="JAP36079.1"/>
    <property type="molecule type" value="Transcribed_RNA"/>
</dbReference>
<protein>
    <submittedName>
        <fullName evidence="2">Putative ovule protein</fullName>
    </submittedName>
</protein>
<feature type="domain" description="Tf2-1-like SH3-like" evidence="1">
    <location>
        <begin position="124"/>
        <end position="189"/>
    </location>
</feature>
<dbReference type="EMBL" id="GEDG01005355">
    <property type="protein sequence ID" value="JAP33100.1"/>
    <property type="molecule type" value="Transcribed_RNA"/>
</dbReference>
<evidence type="ECO:0000259" key="1">
    <source>
        <dbReference type="Pfam" id="PF24626"/>
    </source>
</evidence>